<dbReference type="RefSeq" id="WP_039742628.1">
    <property type="nucleotide sequence ID" value="NZ_CP009788.1"/>
</dbReference>
<dbReference type="STRING" id="345632.GPICK_09630"/>
<keyword evidence="2" id="KW-1185">Reference proteome</keyword>
<name>A0A0B5BA34_9BACT</name>
<evidence type="ECO:0000313" key="1">
    <source>
        <dbReference type="EMBL" id="AJE03578.1"/>
    </source>
</evidence>
<organism evidence="1 2">
    <name type="scientific">Geobacter pickeringii</name>
    <dbReference type="NCBI Taxonomy" id="345632"/>
    <lineage>
        <taxon>Bacteria</taxon>
        <taxon>Pseudomonadati</taxon>
        <taxon>Thermodesulfobacteriota</taxon>
        <taxon>Desulfuromonadia</taxon>
        <taxon>Geobacterales</taxon>
        <taxon>Geobacteraceae</taxon>
        <taxon>Geobacter</taxon>
    </lineage>
</organism>
<dbReference type="AlphaFoldDB" id="A0A0B5BA34"/>
<dbReference type="HOGENOM" id="CLU_1821937_0_0_7"/>
<dbReference type="EMBL" id="CP009788">
    <property type="protein sequence ID" value="AJE03578.1"/>
    <property type="molecule type" value="Genomic_DNA"/>
</dbReference>
<proteinExistence type="predicted"/>
<dbReference type="OrthoDB" id="8537582at2"/>
<evidence type="ECO:0000313" key="2">
    <source>
        <dbReference type="Proteomes" id="UP000057609"/>
    </source>
</evidence>
<accession>A0A0B5BA34</accession>
<dbReference type="Proteomes" id="UP000057609">
    <property type="component" value="Chromosome"/>
</dbReference>
<sequence>MAIVLECINVIIPIATIIEHIGLDGFQQHLGQNDCHDDYLYRTGAMNQIDVQLIIEHWQKLGLKPTGKRDGELYWKDLCVVYSSQGSTRPCNWLEYDPEMNIVRYRGRNGAMRP</sequence>
<dbReference type="KEGG" id="gpi:GPICK_09630"/>
<protein>
    <submittedName>
        <fullName evidence="1">Uncharacterized protein</fullName>
    </submittedName>
</protein>
<gene>
    <name evidence="1" type="ORF">GPICK_09630</name>
</gene>
<reference evidence="1 2" key="1">
    <citation type="journal article" date="2015" name="Genome Announc.">
        <title>Complete Genome of Geobacter pickeringii G13T, a Metal-Reducing Isolate from Sedimentary Kaolin Deposits.</title>
        <authorList>
            <person name="Badalamenti J.P."/>
            <person name="Bond D.R."/>
        </authorList>
    </citation>
    <scope>NUCLEOTIDE SEQUENCE [LARGE SCALE GENOMIC DNA]</scope>
    <source>
        <strain evidence="1 2">G13</strain>
    </source>
</reference>